<dbReference type="Proteomes" id="UP000004508">
    <property type="component" value="Unassembled WGS sequence"/>
</dbReference>
<name>D6TWV8_KTERA</name>
<evidence type="ECO:0000313" key="2">
    <source>
        <dbReference type="Proteomes" id="UP000004508"/>
    </source>
</evidence>
<dbReference type="RefSeq" id="WP_007916412.1">
    <property type="nucleotide sequence ID" value="NZ_ADVG01000003.1"/>
</dbReference>
<reference evidence="1 2" key="1">
    <citation type="journal article" date="2011" name="Stand. Genomic Sci.">
        <title>Non-contiguous finished genome sequence and contextual data of the filamentous soil bacterium Ktedonobacter racemifer type strain (SOSP1-21).</title>
        <authorList>
            <person name="Chang Y.J."/>
            <person name="Land M."/>
            <person name="Hauser L."/>
            <person name="Chertkov O."/>
            <person name="Del Rio T.G."/>
            <person name="Nolan M."/>
            <person name="Copeland A."/>
            <person name="Tice H."/>
            <person name="Cheng J.F."/>
            <person name="Lucas S."/>
            <person name="Han C."/>
            <person name="Goodwin L."/>
            <person name="Pitluck S."/>
            <person name="Ivanova N."/>
            <person name="Ovchinikova G."/>
            <person name="Pati A."/>
            <person name="Chen A."/>
            <person name="Palaniappan K."/>
            <person name="Mavromatis K."/>
            <person name="Liolios K."/>
            <person name="Brettin T."/>
            <person name="Fiebig A."/>
            <person name="Rohde M."/>
            <person name="Abt B."/>
            <person name="Goker M."/>
            <person name="Detter J.C."/>
            <person name="Woyke T."/>
            <person name="Bristow J."/>
            <person name="Eisen J.A."/>
            <person name="Markowitz V."/>
            <person name="Hugenholtz P."/>
            <person name="Kyrpides N.C."/>
            <person name="Klenk H.P."/>
            <person name="Lapidus A."/>
        </authorList>
    </citation>
    <scope>NUCLEOTIDE SEQUENCE [LARGE SCALE GENOMIC DNA]</scope>
    <source>
        <strain evidence="2">DSM 44963</strain>
    </source>
</reference>
<dbReference type="STRING" id="485913.Krac_5791"/>
<organism evidence="1 2">
    <name type="scientific">Ktedonobacter racemifer DSM 44963</name>
    <dbReference type="NCBI Taxonomy" id="485913"/>
    <lineage>
        <taxon>Bacteria</taxon>
        <taxon>Bacillati</taxon>
        <taxon>Chloroflexota</taxon>
        <taxon>Ktedonobacteria</taxon>
        <taxon>Ktedonobacterales</taxon>
        <taxon>Ktedonobacteraceae</taxon>
        <taxon>Ktedonobacter</taxon>
    </lineage>
</organism>
<evidence type="ECO:0000313" key="1">
    <source>
        <dbReference type="EMBL" id="EFH84691.1"/>
    </source>
</evidence>
<accession>D6TWV8</accession>
<keyword evidence="2" id="KW-1185">Reference proteome</keyword>
<dbReference type="AlphaFoldDB" id="D6TWV8"/>
<comment type="caution">
    <text evidence="1">The sequence shown here is derived from an EMBL/GenBank/DDBJ whole genome shotgun (WGS) entry which is preliminary data.</text>
</comment>
<gene>
    <name evidence="1" type="ORF">Krac_5791</name>
</gene>
<sequence>MQHRHSTPTAHASHLPLAALCEQVYAAQASLSLSATVPPSAPVANLSKGQDMVAELSFEQGRITRCQLSLGTSERVLLQQGEAFQALYTAGVLHWRMHPQQHNAEAETAPLSAIASNSNTTELPGRVPLHAVPVEHVPLTSLPVRVRHVFLLSNGQRTLEDIAHVLRLPLEEVERVIQILQKRKLTIWQSRAS</sequence>
<dbReference type="EMBL" id="ADVG01000003">
    <property type="protein sequence ID" value="EFH84691.1"/>
    <property type="molecule type" value="Genomic_DNA"/>
</dbReference>
<proteinExistence type="predicted"/>
<protein>
    <submittedName>
        <fullName evidence="1">Uncharacterized protein</fullName>
    </submittedName>
</protein>
<dbReference type="InParanoid" id="D6TWV8"/>